<evidence type="ECO:0000313" key="4">
    <source>
        <dbReference type="Proteomes" id="UP001165060"/>
    </source>
</evidence>
<sequence>MRDLDLTDTQKMYVGFGLMAVLVIARWTGIGGRPRTMYGDMMRRQKNGEKRRKKEKEKKKGEATVLGNPNFCQPCAPEAKKKD</sequence>
<organism evidence="3 4">
    <name type="scientific">Tetraparma gracilis</name>
    <dbReference type="NCBI Taxonomy" id="2962635"/>
    <lineage>
        <taxon>Eukaryota</taxon>
        <taxon>Sar</taxon>
        <taxon>Stramenopiles</taxon>
        <taxon>Ochrophyta</taxon>
        <taxon>Bolidophyceae</taxon>
        <taxon>Parmales</taxon>
        <taxon>Triparmaceae</taxon>
        <taxon>Tetraparma</taxon>
    </lineage>
</organism>
<feature type="region of interest" description="Disordered" evidence="1">
    <location>
        <begin position="38"/>
        <end position="83"/>
    </location>
</feature>
<proteinExistence type="predicted"/>
<protein>
    <submittedName>
        <fullName evidence="3">Uncharacterized protein</fullName>
    </submittedName>
</protein>
<evidence type="ECO:0000256" key="1">
    <source>
        <dbReference type="SAM" id="MobiDB-lite"/>
    </source>
</evidence>
<dbReference type="EMBL" id="BRYB01002015">
    <property type="protein sequence ID" value="GMI38147.1"/>
    <property type="molecule type" value="Genomic_DNA"/>
</dbReference>
<keyword evidence="4" id="KW-1185">Reference proteome</keyword>
<dbReference type="Proteomes" id="UP001165060">
    <property type="component" value="Unassembled WGS sequence"/>
</dbReference>
<evidence type="ECO:0000256" key="2">
    <source>
        <dbReference type="SAM" id="Phobius"/>
    </source>
</evidence>
<gene>
    <name evidence="3" type="ORF">TeGR_g14386</name>
</gene>
<keyword evidence="2" id="KW-0472">Membrane</keyword>
<accession>A0ABQ6N2U3</accession>
<keyword evidence="2" id="KW-0812">Transmembrane</keyword>
<comment type="caution">
    <text evidence="3">The sequence shown here is derived from an EMBL/GenBank/DDBJ whole genome shotgun (WGS) entry which is preliminary data.</text>
</comment>
<feature type="transmembrane region" description="Helical" evidence="2">
    <location>
        <begin position="12"/>
        <end position="32"/>
    </location>
</feature>
<name>A0ABQ6N2U3_9STRA</name>
<keyword evidence="2" id="KW-1133">Transmembrane helix</keyword>
<evidence type="ECO:0000313" key="3">
    <source>
        <dbReference type="EMBL" id="GMI38147.1"/>
    </source>
</evidence>
<reference evidence="3 4" key="1">
    <citation type="journal article" date="2023" name="Commun. Biol.">
        <title>Genome analysis of Parmales, the sister group of diatoms, reveals the evolutionary specialization of diatoms from phago-mixotrophs to photoautotrophs.</title>
        <authorList>
            <person name="Ban H."/>
            <person name="Sato S."/>
            <person name="Yoshikawa S."/>
            <person name="Yamada K."/>
            <person name="Nakamura Y."/>
            <person name="Ichinomiya M."/>
            <person name="Sato N."/>
            <person name="Blanc-Mathieu R."/>
            <person name="Endo H."/>
            <person name="Kuwata A."/>
            <person name="Ogata H."/>
        </authorList>
    </citation>
    <scope>NUCLEOTIDE SEQUENCE [LARGE SCALE GENOMIC DNA]</scope>
</reference>